<dbReference type="GO" id="GO:0030171">
    <property type="term" value="F:voltage-gated proton channel activity"/>
    <property type="evidence" value="ECO:0007669"/>
    <property type="project" value="InterPro"/>
</dbReference>
<organism evidence="12 13">
    <name type="scientific">Cryomyces minteri</name>
    <dbReference type="NCBI Taxonomy" id="331657"/>
    <lineage>
        <taxon>Eukaryota</taxon>
        <taxon>Fungi</taxon>
        <taxon>Dikarya</taxon>
        <taxon>Ascomycota</taxon>
        <taxon>Pezizomycotina</taxon>
        <taxon>Dothideomycetes</taxon>
        <taxon>Dothideomycetes incertae sedis</taxon>
        <taxon>Cryomyces</taxon>
    </lineage>
</organism>
<dbReference type="OrthoDB" id="427456at2759"/>
<evidence type="ECO:0000256" key="10">
    <source>
        <dbReference type="SAM" id="Coils"/>
    </source>
</evidence>
<keyword evidence="13" id="KW-1185">Reference proteome</keyword>
<evidence type="ECO:0000256" key="1">
    <source>
        <dbReference type="ARBA" id="ARBA00004651"/>
    </source>
</evidence>
<evidence type="ECO:0000313" key="13">
    <source>
        <dbReference type="Proteomes" id="UP000308768"/>
    </source>
</evidence>
<keyword evidence="2" id="KW-0813">Transport</keyword>
<accession>A0A4U0WQC6</accession>
<keyword evidence="10" id="KW-0175">Coiled coil</keyword>
<comment type="subcellular location">
    <subcellularLocation>
        <location evidence="1">Cell membrane</location>
        <topology evidence="1">Multi-pass membrane protein</topology>
    </subcellularLocation>
</comment>
<feature type="transmembrane region" description="Helical" evidence="11">
    <location>
        <begin position="91"/>
        <end position="109"/>
    </location>
</feature>
<dbReference type="Gene3D" id="1.20.120.350">
    <property type="entry name" value="Voltage-gated potassium channels. Chain C"/>
    <property type="match status" value="1"/>
</dbReference>
<dbReference type="GO" id="GO:0034702">
    <property type="term" value="C:monoatomic ion channel complex"/>
    <property type="evidence" value="ECO:0007669"/>
    <property type="project" value="UniProtKB-KW"/>
</dbReference>
<keyword evidence="9" id="KW-0407">Ion channel</keyword>
<evidence type="ECO:0000256" key="9">
    <source>
        <dbReference type="ARBA" id="ARBA00023303"/>
    </source>
</evidence>
<dbReference type="InterPro" id="IPR031846">
    <property type="entry name" value="Hvcn1"/>
</dbReference>
<evidence type="ECO:0000256" key="11">
    <source>
        <dbReference type="SAM" id="Phobius"/>
    </source>
</evidence>
<comment type="caution">
    <text evidence="12">The sequence shown here is derived from an EMBL/GenBank/DDBJ whole genome shotgun (WGS) entry which is preliminary data.</text>
</comment>
<feature type="transmembrane region" description="Helical" evidence="11">
    <location>
        <begin position="58"/>
        <end position="79"/>
    </location>
</feature>
<sequence>MAHDSAILDTRFQRFLTSKTGHYSVLLLVSLDVSYFITQIFRCERKHLGPEWETALNALGMVSLVFSCLFMIKLVASIWASAASRRPDQSCFSYFNSYFHVFDAIVIIAGFTIDVLLHGVLEEVASLLVILRLWRVFKIIEELSVGAEEQMETLQERIEMLEKENRNLKGELRVLKRRCV</sequence>
<name>A0A4U0WQC6_9PEZI</name>
<proteinExistence type="predicted"/>
<keyword evidence="4 11" id="KW-0812">Transmembrane</keyword>
<keyword evidence="3" id="KW-1003">Cell membrane</keyword>
<dbReference type="EMBL" id="NAJN01001122">
    <property type="protein sequence ID" value="TKA65592.1"/>
    <property type="molecule type" value="Genomic_DNA"/>
</dbReference>
<evidence type="ECO:0000256" key="2">
    <source>
        <dbReference type="ARBA" id="ARBA00022448"/>
    </source>
</evidence>
<dbReference type="GO" id="GO:0005886">
    <property type="term" value="C:plasma membrane"/>
    <property type="evidence" value="ECO:0007669"/>
    <property type="project" value="UniProtKB-SubCell"/>
</dbReference>
<keyword evidence="8 11" id="KW-0472">Membrane</keyword>
<protein>
    <submittedName>
        <fullName evidence="12">Uncharacterized protein</fullName>
    </submittedName>
</protein>
<evidence type="ECO:0000256" key="8">
    <source>
        <dbReference type="ARBA" id="ARBA00023136"/>
    </source>
</evidence>
<dbReference type="Proteomes" id="UP000308768">
    <property type="component" value="Unassembled WGS sequence"/>
</dbReference>
<dbReference type="PANTHER" id="PTHR46480">
    <property type="entry name" value="F20B24.22"/>
    <property type="match status" value="1"/>
</dbReference>
<keyword evidence="6 11" id="KW-1133">Transmembrane helix</keyword>
<evidence type="ECO:0000256" key="3">
    <source>
        <dbReference type="ARBA" id="ARBA00022475"/>
    </source>
</evidence>
<keyword evidence="7" id="KW-0406">Ion transport</keyword>
<dbReference type="PANTHER" id="PTHR46480:SF1">
    <property type="entry name" value="VOLTAGE-GATED HYDROGEN CHANNEL 1"/>
    <property type="match status" value="1"/>
</dbReference>
<keyword evidence="5" id="KW-0851">Voltage-gated channel</keyword>
<feature type="transmembrane region" description="Helical" evidence="11">
    <location>
        <begin position="21"/>
        <end position="38"/>
    </location>
</feature>
<evidence type="ECO:0000256" key="7">
    <source>
        <dbReference type="ARBA" id="ARBA00023065"/>
    </source>
</evidence>
<feature type="coiled-coil region" evidence="10">
    <location>
        <begin position="137"/>
        <end position="178"/>
    </location>
</feature>
<dbReference type="InterPro" id="IPR027359">
    <property type="entry name" value="Volt_channel_dom_sf"/>
</dbReference>
<evidence type="ECO:0000256" key="6">
    <source>
        <dbReference type="ARBA" id="ARBA00022989"/>
    </source>
</evidence>
<evidence type="ECO:0000256" key="5">
    <source>
        <dbReference type="ARBA" id="ARBA00022882"/>
    </source>
</evidence>
<evidence type="ECO:0000256" key="4">
    <source>
        <dbReference type="ARBA" id="ARBA00022692"/>
    </source>
</evidence>
<gene>
    <name evidence="12" type="ORF">B0A49_04873</name>
</gene>
<reference evidence="12 13" key="1">
    <citation type="submission" date="2017-03" db="EMBL/GenBank/DDBJ databases">
        <title>Genomes of endolithic fungi from Antarctica.</title>
        <authorList>
            <person name="Coleine C."/>
            <person name="Masonjones S."/>
            <person name="Stajich J.E."/>
        </authorList>
    </citation>
    <scope>NUCLEOTIDE SEQUENCE [LARGE SCALE GENOMIC DNA]</scope>
    <source>
        <strain evidence="12 13">CCFEE 5187</strain>
    </source>
</reference>
<dbReference type="STRING" id="331657.A0A4U0WQC6"/>
<dbReference type="AlphaFoldDB" id="A0A4U0WQC6"/>
<evidence type="ECO:0000313" key="12">
    <source>
        <dbReference type="EMBL" id="TKA65592.1"/>
    </source>
</evidence>